<evidence type="ECO:0000256" key="3">
    <source>
        <dbReference type="ARBA" id="ARBA00012663"/>
    </source>
</evidence>
<dbReference type="PROSITE" id="PS00775">
    <property type="entry name" value="GLYCOSYL_HYDROL_F3"/>
    <property type="match status" value="1"/>
</dbReference>
<dbReference type="Pfam" id="PF00933">
    <property type="entry name" value="Glyco_hydro_3"/>
    <property type="match status" value="1"/>
</dbReference>
<keyword evidence="4 7" id="KW-0378">Hydrolase</keyword>
<evidence type="ECO:0000259" key="6">
    <source>
        <dbReference type="Pfam" id="PF00933"/>
    </source>
</evidence>
<dbReference type="PANTHER" id="PTHR30480:SF13">
    <property type="entry name" value="BETA-HEXOSAMINIDASE"/>
    <property type="match status" value="1"/>
</dbReference>
<organism evidence="7 8">
    <name type="scientific">Pseudidiomarina insulisalsae</name>
    <dbReference type="NCBI Taxonomy" id="575789"/>
    <lineage>
        <taxon>Bacteria</taxon>
        <taxon>Pseudomonadati</taxon>
        <taxon>Pseudomonadota</taxon>
        <taxon>Gammaproteobacteria</taxon>
        <taxon>Alteromonadales</taxon>
        <taxon>Idiomarinaceae</taxon>
        <taxon>Pseudidiomarina</taxon>
    </lineage>
</organism>
<dbReference type="EC" id="3.2.1.52" evidence="3"/>
<dbReference type="OrthoDB" id="9786661at2"/>
<reference evidence="8" key="1">
    <citation type="journal article" date="2018" name="Front. Microbiol.">
        <title>Genome-Based Analysis Reveals the Taxonomy and Diversity of the Family Idiomarinaceae.</title>
        <authorList>
            <person name="Liu Y."/>
            <person name="Lai Q."/>
            <person name="Shao Z."/>
        </authorList>
    </citation>
    <scope>NUCLEOTIDE SEQUENCE [LARGE SCALE GENOMIC DNA]</scope>
    <source>
        <strain evidence="8">CVS-6</strain>
    </source>
</reference>
<dbReference type="EMBL" id="PIPY01000002">
    <property type="protein sequence ID" value="RUO63078.1"/>
    <property type="molecule type" value="Genomic_DNA"/>
</dbReference>
<dbReference type="Gene3D" id="3.40.50.1700">
    <property type="entry name" value="Glycoside hydrolase family 3 C-terminal domain"/>
    <property type="match status" value="1"/>
</dbReference>
<comment type="caution">
    <text evidence="7">The sequence shown here is derived from an EMBL/GenBank/DDBJ whole genome shotgun (WGS) entry which is preliminary data.</text>
</comment>
<dbReference type="InterPro" id="IPR019800">
    <property type="entry name" value="Glyco_hydro_3_AS"/>
</dbReference>
<dbReference type="InterPro" id="IPR001764">
    <property type="entry name" value="Glyco_hydro_3_N"/>
</dbReference>
<dbReference type="RefSeq" id="WP_126753643.1">
    <property type="nucleotide sequence ID" value="NZ_PIPY01000002.1"/>
</dbReference>
<dbReference type="AlphaFoldDB" id="A0A432YPM9"/>
<dbReference type="GO" id="GO:0005975">
    <property type="term" value="P:carbohydrate metabolic process"/>
    <property type="evidence" value="ECO:0007669"/>
    <property type="project" value="InterPro"/>
</dbReference>
<name>A0A432YPM9_9GAMM</name>
<dbReference type="InterPro" id="IPR036881">
    <property type="entry name" value="Glyco_hydro_3_C_sf"/>
</dbReference>
<dbReference type="SUPFAM" id="SSF51445">
    <property type="entry name" value="(Trans)glycosidases"/>
    <property type="match status" value="1"/>
</dbReference>
<dbReference type="Proteomes" id="UP000288259">
    <property type="component" value="Unassembled WGS sequence"/>
</dbReference>
<gene>
    <name evidence="7" type="ORF">CWI71_02295</name>
</gene>
<evidence type="ECO:0000256" key="5">
    <source>
        <dbReference type="ARBA" id="ARBA00023295"/>
    </source>
</evidence>
<protein>
    <recommendedName>
        <fullName evidence="3">beta-N-acetylhexosaminidase</fullName>
        <ecNumber evidence="3">3.2.1.52</ecNumber>
    </recommendedName>
</protein>
<evidence type="ECO:0000256" key="4">
    <source>
        <dbReference type="ARBA" id="ARBA00022801"/>
    </source>
</evidence>
<dbReference type="InterPro" id="IPR017853">
    <property type="entry name" value="GH"/>
</dbReference>
<dbReference type="PANTHER" id="PTHR30480">
    <property type="entry name" value="BETA-HEXOSAMINIDASE-RELATED"/>
    <property type="match status" value="1"/>
</dbReference>
<accession>A0A432YPM9</accession>
<comment type="catalytic activity">
    <reaction evidence="1">
        <text>Hydrolysis of terminal non-reducing N-acetyl-D-hexosamine residues in N-acetyl-beta-D-hexosaminides.</text>
        <dbReference type="EC" id="3.2.1.52"/>
    </reaction>
</comment>
<dbReference type="GO" id="GO:0009254">
    <property type="term" value="P:peptidoglycan turnover"/>
    <property type="evidence" value="ECO:0007669"/>
    <property type="project" value="TreeGrafter"/>
</dbReference>
<dbReference type="InterPro" id="IPR036962">
    <property type="entry name" value="Glyco_hydro_3_N_sf"/>
</dbReference>
<keyword evidence="5" id="KW-0326">Glycosidase</keyword>
<dbReference type="GO" id="GO:0004563">
    <property type="term" value="F:beta-N-acetylhexosaminidase activity"/>
    <property type="evidence" value="ECO:0007669"/>
    <property type="project" value="UniProtKB-EC"/>
</dbReference>
<comment type="similarity">
    <text evidence="2">Belongs to the glycosyl hydrolase 3 family.</text>
</comment>
<evidence type="ECO:0000313" key="7">
    <source>
        <dbReference type="EMBL" id="RUO63078.1"/>
    </source>
</evidence>
<keyword evidence="8" id="KW-1185">Reference proteome</keyword>
<evidence type="ECO:0000256" key="2">
    <source>
        <dbReference type="ARBA" id="ARBA00005336"/>
    </source>
</evidence>
<dbReference type="Gene3D" id="3.20.20.300">
    <property type="entry name" value="Glycoside hydrolase, family 3, N-terminal domain"/>
    <property type="match status" value="1"/>
</dbReference>
<dbReference type="InterPro" id="IPR050226">
    <property type="entry name" value="NagZ_Beta-hexosaminidase"/>
</dbReference>
<feature type="domain" description="Glycoside hydrolase family 3 N-terminal" evidence="6">
    <location>
        <begin position="61"/>
        <end position="388"/>
    </location>
</feature>
<evidence type="ECO:0000256" key="1">
    <source>
        <dbReference type="ARBA" id="ARBA00001231"/>
    </source>
</evidence>
<evidence type="ECO:0000313" key="8">
    <source>
        <dbReference type="Proteomes" id="UP000288259"/>
    </source>
</evidence>
<proteinExistence type="inferred from homology"/>
<dbReference type="PROSITE" id="PS51257">
    <property type="entry name" value="PROKAR_LIPOPROTEIN"/>
    <property type="match status" value="1"/>
</dbReference>
<sequence length="607" mass="66544">MRRFIVLLFSLIGLASCSPQPVTDADDVRHVLGQKLMLDFRYFCQDGTSASECKQAVTELPEALAEVLRQGHIGGVILFADNLETAPQIVSLIDEMQQVMHSAGLPPLFIAVDQEGGRVARLPASISTRFAGNMALGATYAAHGTTYAEQVAAGIAEELKLFGFNLNFAPTVDVNVNPDNPVINVRSYGEDAERVATLGQTTVASLQQYGIMSALKHFPGHGDTHVDSHTGLPRVDHDRATIDAVDLLPFRRIIASPTPPAMVMTAHIQYPQLDSTKFVATNGEPTIVPATMSRAILTGVLREQLGYEGIIVTDALDMAGIAHYFAPLEATVQTFRAGADIALMPYTLRTPQDIENFWQYFDGLIAAVKANRLDRHALQLSAQRIARLKAAYQLEQQAAVPRSERLAQLQQLPFPSLRQQEQELAQAAMTRIYDNGVLPLTQSHWQLVMPDTLRCHAFTAALRAQAPHITSTCLSLAALPAEEPWHDWPTDVPVIIGDITPHHSLAEMGGMDDLASWRERPSKEEQYAWVTDLLRVTDARQQPTVLVALRTPYVASRYRELADAALASYDYSAEETAEGELHSPSFRAIVHSLLTNEAPGQLPVSVD</sequence>